<gene>
    <name evidence="1" type="ORF">Pma05_82620</name>
</gene>
<proteinExistence type="predicted"/>
<protein>
    <submittedName>
        <fullName evidence="1">Uncharacterized protein</fullName>
    </submittedName>
</protein>
<dbReference type="EMBL" id="BONX01000081">
    <property type="protein sequence ID" value="GIH01690.1"/>
    <property type="molecule type" value="Genomic_DNA"/>
</dbReference>
<name>A0ABQ4F484_9ACTN</name>
<organism evidence="1 2">
    <name type="scientific">Plantactinospora mayteni</name>
    <dbReference type="NCBI Taxonomy" id="566021"/>
    <lineage>
        <taxon>Bacteria</taxon>
        <taxon>Bacillati</taxon>
        <taxon>Actinomycetota</taxon>
        <taxon>Actinomycetes</taxon>
        <taxon>Micromonosporales</taxon>
        <taxon>Micromonosporaceae</taxon>
        <taxon>Plantactinospora</taxon>
    </lineage>
</organism>
<keyword evidence="2" id="KW-1185">Reference proteome</keyword>
<accession>A0ABQ4F484</accession>
<dbReference type="Proteomes" id="UP000621500">
    <property type="component" value="Unassembled WGS sequence"/>
</dbReference>
<evidence type="ECO:0000313" key="1">
    <source>
        <dbReference type="EMBL" id="GIH01690.1"/>
    </source>
</evidence>
<sequence length="88" mass="9703">MQRRRFLQDVFVTALAVEAALDWRDMPPAASVARAIGTRVVTAADVNRLWQARTEFAQLDHILGGGYALSWLVQHLDTEVAPLLNGAC</sequence>
<reference evidence="1 2" key="1">
    <citation type="submission" date="2021-01" db="EMBL/GenBank/DDBJ databases">
        <title>Whole genome shotgun sequence of Plantactinospora mayteni NBRC 109088.</title>
        <authorList>
            <person name="Komaki H."/>
            <person name="Tamura T."/>
        </authorList>
    </citation>
    <scope>NUCLEOTIDE SEQUENCE [LARGE SCALE GENOMIC DNA]</scope>
    <source>
        <strain evidence="1 2">NBRC 109088</strain>
    </source>
</reference>
<comment type="caution">
    <text evidence="1">The sequence shown here is derived from an EMBL/GenBank/DDBJ whole genome shotgun (WGS) entry which is preliminary data.</text>
</comment>
<evidence type="ECO:0000313" key="2">
    <source>
        <dbReference type="Proteomes" id="UP000621500"/>
    </source>
</evidence>